<sequence length="327" mass="35153">MDHGQPTAPGRGGAAVLHLLSPDLGHPRICRGPPRRAARLDVLRDQHRGGRVADAPPDRRDPVWHAGVGVSGRGRRARAALAVAGFGGGQDVTVTPEQRTYARIAAILFFAKFVLESGGDSVTIIARRGESFAATARFATEHALLWRFCLLNVGLAWIVTGLLAYAWYVVLEPVDKRLAQLALVLRLGACFVGAASLMFRVAQARLYMASETEGLFTSEQLHTLVAVSQRAAGAGVTTAWMFLGAGATLFFLLFRRSRYLPRVLADFGIVTSVVLAGMAAAAFVFPERTNELKLFGLPALLIEVATALYLLIKGLQPRATAEARAVE</sequence>
<feature type="transmembrane region" description="Helical" evidence="1">
    <location>
        <begin position="144"/>
        <end position="171"/>
    </location>
</feature>
<dbReference type="Pfam" id="PF14329">
    <property type="entry name" value="DUF4386"/>
    <property type="match status" value="1"/>
</dbReference>
<keyword evidence="1" id="KW-0812">Transmembrane</keyword>
<evidence type="ECO:0000256" key="1">
    <source>
        <dbReference type="SAM" id="Phobius"/>
    </source>
</evidence>
<feature type="transmembrane region" description="Helical" evidence="1">
    <location>
        <begin position="263"/>
        <end position="286"/>
    </location>
</feature>
<accession>A0A538UE94</accession>
<evidence type="ECO:0000313" key="3">
    <source>
        <dbReference type="Proteomes" id="UP000319771"/>
    </source>
</evidence>
<proteinExistence type="predicted"/>
<reference evidence="2 3" key="1">
    <citation type="journal article" date="2019" name="Nat. Microbiol.">
        <title>Mediterranean grassland soil C-N compound turnover is dependent on rainfall and depth, and is mediated by genomically divergent microorganisms.</title>
        <authorList>
            <person name="Diamond S."/>
            <person name="Andeer P.F."/>
            <person name="Li Z."/>
            <person name="Crits-Christoph A."/>
            <person name="Burstein D."/>
            <person name="Anantharaman K."/>
            <person name="Lane K.R."/>
            <person name="Thomas B.C."/>
            <person name="Pan C."/>
            <person name="Northen T.R."/>
            <person name="Banfield J.F."/>
        </authorList>
    </citation>
    <scope>NUCLEOTIDE SEQUENCE [LARGE SCALE GENOMIC DNA]</scope>
    <source>
        <strain evidence="2">WS_11</strain>
    </source>
</reference>
<feature type="transmembrane region" description="Helical" evidence="1">
    <location>
        <begin position="231"/>
        <end position="254"/>
    </location>
</feature>
<feature type="transmembrane region" description="Helical" evidence="1">
    <location>
        <begin position="183"/>
        <end position="202"/>
    </location>
</feature>
<feature type="transmembrane region" description="Helical" evidence="1">
    <location>
        <begin position="292"/>
        <end position="312"/>
    </location>
</feature>
<gene>
    <name evidence="2" type="ORF">E6K81_00940</name>
</gene>
<keyword evidence="1" id="KW-1133">Transmembrane helix</keyword>
<dbReference type="AlphaFoldDB" id="A0A538UE94"/>
<dbReference type="EMBL" id="VBPB01000008">
    <property type="protein sequence ID" value="TMQ74193.1"/>
    <property type="molecule type" value="Genomic_DNA"/>
</dbReference>
<comment type="caution">
    <text evidence="2">The sequence shown here is derived from an EMBL/GenBank/DDBJ whole genome shotgun (WGS) entry which is preliminary data.</text>
</comment>
<dbReference type="Proteomes" id="UP000319771">
    <property type="component" value="Unassembled WGS sequence"/>
</dbReference>
<organism evidence="2 3">
    <name type="scientific">Eiseniibacteriota bacterium</name>
    <dbReference type="NCBI Taxonomy" id="2212470"/>
    <lineage>
        <taxon>Bacteria</taxon>
        <taxon>Candidatus Eiseniibacteriota</taxon>
    </lineage>
</organism>
<evidence type="ECO:0000313" key="2">
    <source>
        <dbReference type="EMBL" id="TMQ74193.1"/>
    </source>
</evidence>
<name>A0A538UE94_UNCEI</name>
<dbReference type="InterPro" id="IPR025495">
    <property type="entry name" value="DUF4386"/>
</dbReference>
<keyword evidence="1" id="KW-0472">Membrane</keyword>
<protein>
    <submittedName>
        <fullName evidence="2">DUF4386 domain-containing protein</fullName>
    </submittedName>
</protein>